<evidence type="ECO:0000259" key="4">
    <source>
        <dbReference type="Pfam" id="PF01959"/>
    </source>
</evidence>
<name>A0AAD5DSI3_9CHLO</name>
<feature type="domain" description="3-dehydroquinate synthase N-terminal" evidence="4">
    <location>
        <begin position="20"/>
        <end position="175"/>
    </location>
</feature>
<dbReference type="GO" id="GO:0008652">
    <property type="term" value="P:amino acid biosynthetic process"/>
    <property type="evidence" value="ECO:0007669"/>
    <property type="project" value="UniProtKB-KW"/>
</dbReference>
<evidence type="ECO:0000256" key="2">
    <source>
        <dbReference type="ARBA" id="ARBA00023141"/>
    </source>
</evidence>
<dbReference type="Pfam" id="PF26558">
    <property type="entry name" value="DHQS_2nd"/>
    <property type="match status" value="2"/>
</dbReference>
<dbReference type="EMBL" id="JADXDR010000043">
    <property type="protein sequence ID" value="KAI7843145.1"/>
    <property type="molecule type" value="Genomic_DNA"/>
</dbReference>
<dbReference type="Proteomes" id="UP001205105">
    <property type="component" value="Unassembled WGS sequence"/>
</dbReference>
<dbReference type="InterPro" id="IPR056179">
    <property type="entry name" value="DHQS_C"/>
</dbReference>
<organism evidence="6 7">
    <name type="scientific">Chlorella ohadii</name>
    <dbReference type="NCBI Taxonomy" id="2649997"/>
    <lineage>
        <taxon>Eukaryota</taxon>
        <taxon>Viridiplantae</taxon>
        <taxon>Chlorophyta</taxon>
        <taxon>core chlorophytes</taxon>
        <taxon>Trebouxiophyceae</taxon>
        <taxon>Chlorellales</taxon>
        <taxon>Chlorellaceae</taxon>
        <taxon>Chlorella clade</taxon>
        <taxon>Chlorella</taxon>
    </lineage>
</organism>
<accession>A0AAD5DSI3</accession>
<feature type="compositionally biased region" description="Low complexity" evidence="3">
    <location>
        <begin position="331"/>
        <end position="359"/>
    </location>
</feature>
<evidence type="ECO:0008006" key="8">
    <source>
        <dbReference type="Google" id="ProtNLM"/>
    </source>
</evidence>
<feature type="region of interest" description="Disordered" evidence="3">
    <location>
        <begin position="327"/>
        <end position="359"/>
    </location>
</feature>
<dbReference type="PANTHER" id="PTHR33563:SF1">
    <property type="entry name" value="3-DEHYDROQUINATE SYNTHASE"/>
    <property type="match status" value="1"/>
</dbReference>
<gene>
    <name evidence="6" type="ORF">COHA_003316</name>
</gene>
<keyword evidence="2" id="KW-0057">Aromatic amino acid biosynthesis</keyword>
<feature type="domain" description="3-dehydroquinate synthase C-terminal" evidence="5">
    <location>
        <begin position="387"/>
        <end position="422"/>
    </location>
</feature>
<dbReference type="GO" id="GO:0003856">
    <property type="term" value="F:3-dehydroquinate synthase activity"/>
    <property type="evidence" value="ECO:0007669"/>
    <property type="project" value="InterPro"/>
</dbReference>
<proteinExistence type="predicted"/>
<sequence>MAAAAQAGGGGGGSAVAGPKLLWLSTSNQDALTAGLEAGISTVVFGEGQAALAQEWQQLGRFEAVTRTADGRLLGAAGEQVGRVRLLGSPEDLRAAEREAVAAQGVVLMAATDWQIIPAENLVAAYQANPGATLLAAAPDCAAGRVMLEALEVGTDGVLLQTDSPAEVRALAQYVQQRQQAGGAKLQYEAATVTAVRPVGMGDRACVDLCSLLTMGEGMLVGSFARALFVVHSECAESRYIASRPFRVNAGPVHAYLQLPGGRTGYLSELRSGAEVLVADAQGSTRTALVGRVKIEARPLILVEAELPDGEPCSVLLQNAETVRLVGPAPGSSSGSSSNGGSSSGSRSGNKPGTASGAVSAAAAAEDGYVWQQGGSSSGSGSSASWRAVSVSELAPGDRVFVLRQGGARHTGVAIEESITER</sequence>
<evidence type="ECO:0000256" key="3">
    <source>
        <dbReference type="SAM" id="MobiDB-lite"/>
    </source>
</evidence>
<protein>
    <recommendedName>
        <fullName evidence="8">3-dehydroquinate synthase</fullName>
    </recommendedName>
</protein>
<dbReference type="GO" id="GO:0009073">
    <property type="term" value="P:aromatic amino acid family biosynthetic process"/>
    <property type="evidence" value="ECO:0007669"/>
    <property type="project" value="UniProtKB-KW"/>
</dbReference>
<dbReference type="PIRSF" id="PIRSF006655">
    <property type="entry name" value="DHQ_synth"/>
    <property type="match status" value="1"/>
</dbReference>
<keyword evidence="1" id="KW-0028">Amino-acid biosynthesis</keyword>
<evidence type="ECO:0000313" key="6">
    <source>
        <dbReference type="EMBL" id="KAI7843145.1"/>
    </source>
</evidence>
<comment type="caution">
    <text evidence="6">The sequence shown here is derived from an EMBL/GenBank/DDBJ whole genome shotgun (WGS) entry which is preliminary data.</text>
</comment>
<dbReference type="InterPro" id="IPR030960">
    <property type="entry name" value="DHQS/DOIS_N"/>
</dbReference>
<feature type="domain" description="3-dehydroquinate synthase C-terminal" evidence="5">
    <location>
        <begin position="191"/>
        <end position="330"/>
    </location>
</feature>
<dbReference type="AlphaFoldDB" id="A0AAD5DSI3"/>
<evidence type="ECO:0000313" key="7">
    <source>
        <dbReference type="Proteomes" id="UP001205105"/>
    </source>
</evidence>
<reference evidence="6" key="1">
    <citation type="submission" date="2020-11" db="EMBL/GenBank/DDBJ databases">
        <title>Chlorella ohadii genome sequencing and assembly.</title>
        <authorList>
            <person name="Murik O."/>
            <person name="Treves H."/>
            <person name="Kedem I."/>
            <person name="Shotland Y."/>
            <person name="Kaplan A."/>
        </authorList>
    </citation>
    <scope>NUCLEOTIDE SEQUENCE</scope>
    <source>
        <strain evidence="6">1</strain>
    </source>
</reference>
<evidence type="ECO:0000259" key="5">
    <source>
        <dbReference type="Pfam" id="PF26558"/>
    </source>
</evidence>
<dbReference type="InterPro" id="IPR002812">
    <property type="entry name" value="DHQS"/>
</dbReference>
<keyword evidence="7" id="KW-1185">Reference proteome</keyword>
<evidence type="ECO:0000256" key="1">
    <source>
        <dbReference type="ARBA" id="ARBA00022605"/>
    </source>
</evidence>
<dbReference type="Pfam" id="PF01959">
    <property type="entry name" value="DHQS"/>
    <property type="match status" value="1"/>
</dbReference>
<dbReference type="PANTHER" id="PTHR33563">
    <property type="match status" value="1"/>
</dbReference>
<dbReference type="GO" id="GO:0016491">
    <property type="term" value="F:oxidoreductase activity"/>
    <property type="evidence" value="ECO:0007669"/>
    <property type="project" value="InterPro"/>
</dbReference>